<evidence type="ECO:0000256" key="1">
    <source>
        <dbReference type="ARBA" id="ARBA00006224"/>
    </source>
</evidence>
<name>A0A673CKA5_9TELE</name>
<dbReference type="AlphaFoldDB" id="A0A673CKA5"/>
<dbReference type="Pfam" id="PF10266">
    <property type="entry name" value="Strumpellin"/>
    <property type="match status" value="1"/>
</dbReference>
<protein>
    <recommendedName>
        <fullName evidence="2">WASH complex subunit 5</fullName>
    </recommendedName>
    <alternativeName>
        <fullName evidence="3">WASH complex subunit strumpellin</fullName>
    </alternativeName>
</protein>
<reference evidence="4" key="1">
    <citation type="submission" date="2019-06" db="EMBL/GenBank/DDBJ databases">
        <authorList>
            <consortium name="Wellcome Sanger Institute Data Sharing"/>
        </authorList>
    </citation>
    <scope>NUCLEOTIDE SEQUENCE [LARGE SCALE GENOMIC DNA]</scope>
</reference>
<keyword evidence="5" id="KW-1185">Reference proteome</keyword>
<proteinExistence type="inferred from homology"/>
<dbReference type="GO" id="GO:0071203">
    <property type="term" value="C:WASH complex"/>
    <property type="evidence" value="ECO:0007669"/>
    <property type="project" value="InterPro"/>
</dbReference>
<dbReference type="Proteomes" id="UP000472271">
    <property type="component" value="Chromosome 16"/>
</dbReference>
<dbReference type="InterPro" id="IPR019393">
    <property type="entry name" value="WASH_strumpellin"/>
</dbReference>
<evidence type="ECO:0000256" key="2">
    <source>
        <dbReference type="ARBA" id="ARBA00013581"/>
    </source>
</evidence>
<dbReference type="PANTHER" id="PTHR15691:SF6">
    <property type="entry name" value="WASH COMPLEX SUBUNIT 5"/>
    <property type="match status" value="1"/>
</dbReference>
<organism evidence="4 5">
    <name type="scientific">Sphaeramia orbicularis</name>
    <name type="common">orbiculate cardinalfish</name>
    <dbReference type="NCBI Taxonomy" id="375764"/>
    <lineage>
        <taxon>Eukaryota</taxon>
        <taxon>Metazoa</taxon>
        <taxon>Chordata</taxon>
        <taxon>Craniata</taxon>
        <taxon>Vertebrata</taxon>
        <taxon>Euteleostomi</taxon>
        <taxon>Actinopterygii</taxon>
        <taxon>Neopterygii</taxon>
        <taxon>Teleostei</taxon>
        <taxon>Neoteleostei</taxon>
        <taxon>Acanthomorphata</taxon>
        <taxon>Gobiaria</taxon>
        <taxon>Kurtiformes</taxon>
        <taxon>Apogonoidei</taxon>
        <taxon>Apogonidae</taxon>
        <taxon>Apogoninae</taxon>
        <taxon>Sphaeramia</taxon>
    </lineage>
</organism>
<dbReference type="GO" id="GO:0140285">
    <property type="term" value="P:endosome fission"/>
    <property type="evidence" value="ECO:0007669"/>
    <property type="project" value="TreeGrafter"/>
</dbReference>
<reference evidence="4" key="2">
    <citation type="submission" date="2025-08" db="UniProtKB">
        <authorList>
            <consortium name="Ensembl"/>
        </authorList>
    </citation>
    <scope>IDENTIFICATION</scope>
</reference>
<evidence type="ECO:0000313" key="4">
    <source>
        <dbReference type="Ensembl" id="ENSSORP00005056021.1"/>
    </source>
</evidence>
<gene>
    <name evidence="4" type="primary">washc5</name>
</gene>
<dbReference type="GO" id="GO:0030041">
    <property type="term" value="P:actin filament polymerization"/>
    <property type="evidence" value="ECO:0007669"/>
    <property type="project" value="TreeGrafter"/>
</dbReference>
<evidence type="ECO:0000256" key="3">
    <source>
        <dbReference type="ARBA" id="ARBA00029945"/>
    </source>
</evidence>
<dbReference type="Ensembl" id="ENSSORT00005057314.1">
    <property type="protein sequence ID" value="ENSSORP00005056021.1"/>
    <property type="gene ID" value="ENSSORG00005024957.1"/>
</dbReference>
<comment type="similarity">
    <text evidence="1">Belongs to the strumpellin family.</text>
</comment>
<sequence>MVDFLAENNLCGQAILRIVSRGNAIIAELLRLSDFIPAVFRLKDKSDQQKYGDIICDFSYFKGAEYYEGKLEAKPELQDLDEEFRENNIEILSRFYLAFESVHKYIVDLNRYLDDLHEGVYIQQTLETVLLNEDGKQLLCEALYLYGVMLLVIDQKIEGEVRERMLVSYYRYSAARSSADSNLDDICKLLRSTGYSSQPGAKRPSNYPESYFQRVPISTPFISMVIGRLRSDDIYNQVSAYPLPEHRSTALANQAAMLYVCLYFSPSILHTQQAKMREIVDKYFPDNWVISIYMGITVNLVEAWEPYKAAKTALNYTLDSANIKEQATRYAASMDSLRPQVQQLLKEGFLREEIILDNIPKLLNCLRDCNVAIRWLMLHSAESAYDPNNKRLRQIKDQVINDSKYNPRMLFQLLLDTAQFEFTLKEMFKQMLTEKQIKWESYKKEGSERMTELAEVFSGVKPLTRVEKNENLQAWFREISKQIESLNYEDSTAAGRKTVQLIQALVEVQEFHQLESNLQVCQFLADTRKFLHQMIRTINIKEEVLITMQIVGDLSYAWQIIDSFTSIMQESIRVNPSMVTKLRATFLKLASALDLPLLRINQANSADLLSVSQFYSGELVAYVRKVLQIIPESMFTSLAKIIKLQIHDIMEVPTRLDKDKLKDYSQLGARYEVAKLTHDISIFTEGILMMKTTLVGIIKVNNVMLASASLFLGSHHCILSLLQPSELMPKLKEMAATMDGFYRSFEYIQDYVSIYGLKIWQEEVSRIINYNVEQECNSFLRTKIQDWQSVYQSTHIPIPKFPSVDESATFIGRLCREILRITDPRVTCYIDQMNTWYELKSHQEVTNNRLFSEIQSTLGTFGLNGLDRLLCFMIVKELQNFLMMIQKTILKDKAVVDVFKAMLAAVNPVQGIVGNASKVYASAVAKTQKIWGPYLEAIMKVGQMQILRQQIANELNYSCKFDSKHLAAALENLNKSLLADIEAHYQDPSLPYPKEDNTLLYEIAAYLEAAGIHNPLNKIYITTKRLPYFPIINFLFIITQLPKLQYSKNQGMTCRKSTDPVDWPPLVLGLLTLLKQFHSRYTHQFLALIGQFIRSIMEQCTSQKIPDMPSDVVGALMFLEDYVKYTKLSRKVAEAHVPSFIFDEFRTIL</sequence>
<dbReference type="GO" id="GO:0051125">
    <property type="term" value="P:regulation of actin nucleation"/>
    <property type="evidence" value="ECO:0007669"/>
    <property type="project" value="TreeGrafter"/>
</dbReference>
<dbReference type="GO" id="GO:0005768">
    <property type="term" value="C:endosome"/>
    <property type="evidence" value="ECO:0007669"/>
    <property type="project" value="TreeGrafter"/>
</dbReference>
<dbReference type="GO" id="GO:0007032">
    <property type="term" value="P:endosome organization"/>
    <property type="evidence" value="ECO:0007669"/>
    <property type="project" value="TreeGrafter"/>
</dbReference>
<accession>A0A673CKA5</accession>
<dbReference type="PANTHER" id="PTHR15691">
    <property type="entry name" value="WASH COMPLEX SUBUNIT 5"/>
    <property type="match status" value="1"/>
</dbReference>
<evidence type="ECO:0000313" key="5">
    <source>
        <dbReference type="Proteomes" id="UP000472271"/>
    </source>
</evidence>
<reference evidence="4" key="3">
    <citation type="submission" date="2025-09" db="UniProtKB">
        <authorList>
            <consortium name="Ensembl"/>
        </authorList>
    </citation>
    <scope>IDENTIFICATION</scope>
</reference>